<keyword evidence="1" id="KW-0175">Coiled coil</keyword>
<protein>
    <submittedName>
        <fullName evidence="2">G8717 protein</fullName>
    </submittedName>
</protein>
<feature type="coiled-coil region" evidence="1">
    <location>
        <begin position="4"/>
        <end position="31"/>
    </location>
</feature>
<evidence type="ECO:0000256" key="1">
    <source>
        <dbReference type="SAM" id="Coils"/>
    </source>
</evidence>
<accession>A0ABP1G5W5</accession>
<gene>
    <name evidence="2" type="primary">g8717</name>
    <name evidence="2" type="ORF">VP750_LOCUS7830</name>
</gene>
<keyword evidence="3" id="KW-1185">Reference proteome</keyword>
<dbReference type="Proteomes" id="UP001497392">
    <property type="component" value="Unassembled WGS sequence"/>
</dbReference>
<reference evidence="2 3" key="1">
    <citation type="submission" date="2024-06" db="EMBL/GenBank/DDBJ databases">
        <authorList>
            <person name="Kraege A."/>
            <person name="Thomma B."/>
        </authorList>
    </citation>
    <scope>NUCLEOTIDE SEQUENCE [LARGE SCALE GENOMIC DNA]</scope>
</reference>
<comment type="caution">
    <text evidence="2">The sequence shown here is derived from an EMBL/GenBank/DDBJ whole genome shotgun (WGS) entry which is preliminary data.</text>
</comment>
<name>A0ABP1G5W5_9CHLO</name>
<proteinExistence type="predicted"/>
<sequence length="246" mass="28361">MELEEDLDKQRLQINREIAALDRENEKWEKHLQTSTNPIAKEYLEIFIKSNKELRELKCTSIAKLEVIKSANEGVMNINIIDDDVWRDILSFAEVEAKTNKDIPPSKSKAVPCFGWDDRDVHAQSDRYIPHINNIIHLPAANKDFEWVDAATKEPHLLSYDSSQTLGYEFRGTAAVLLTEKQTRMCFKPMLCAHLLLEVNKELTDRNVIQAQAKLLLANMHDPERRPVLVLTDLCEIGARWNPGWM</sequence>
<organism evidence="2 3">
    <name type="scientific">Coccomyxa viridis</name>
    <dbReference type="NCBI Taxonomy" id="1274662"/>
    <lineage>
        <taxon>Eukaryota</taxon>
        <taxon>Viridiplantae</taxon>
        <taxon>Chlorophyta</taxon>
        <taxon>core chlorophytes</taxon>
        <taxon>Trebouxiophyceae</taxon>
        <taxon>Trebouxiophyceae incertae sedis</taxon>
        <taxon>Coccomyxaceae</taxon>
        <taxon>Coccomyxa</taxon>
    </lineage>
</organism>
<dbReference type="EMBL" id="CAXHTA020000015">
    <property type="protein sequence ID" value="CAL5225924.1"/>
    <property type="molecule type" value="Genomic_DNA"/>
</dbReference>
<evidence type="ECO:0000313" key="2">
    <source>
        <dbReference type="EMBL" id="CAL5225924.1"/>
    </source>
</evidence>
<evidence type="ECO:0000313" key="3">
    <source>
        <dbReference type="Proteomes" id="UP001497392"/>
    </source>
</evidence>